<accession>A0ABX1Y5V4</accession>
<feature type="transmembrane region" description="Helical" evidence="1">
    <location>
        <begin position="7"/>
        <end position="26"/>
    </location>
</feature>
<reference evidence="2 3" key="1">
    <citation type="submission" date="2019-10" db="EMBL/GenBank/DDBJ databases">
        <title>Description of Paenibacillus terrestris sp. nov.</title>
        <authorList>
            <person name="Carlier A."/>
            <person name="Qi S."/>
        </authorList>
    </citation>
    <scope>NUCLEOTIDE SEQUENCE [LARGE SCALE GENOMIC DNA]</scope>
    <source>
        <strain evidence="2 3">LMG 31458</strain>
    </source>
</reference>
<protein>
    <recommendedName>
        <fullName evidence="4">DUF2651 domain-containing protein</fullName>
    </recommendedName>
</protein>
<feature type="transmembrane region" description="Helical" evidence="1">
    <location>
        <begin position="63"/>
        <end position="81"/>
    </location>
</feature>
<keyword evidence="1" id="KW-0472">Membrane</keyword>
<proteinExistence type="predicted"/>
<keyword evidence="3" id="KW-1185">Reference proteome</keyword>
<evidence type="ECO:0008006" key="4">
    <source>
        <dbReference type="Google" id="ProtNLM"/>
    </source>
</evidence>
<gene>
    <name evidence="2" type="ORF">GC098_28955</name>
</gene>
<dbReference type="EMBL" id="WHOA01000205">
    <property type="protein sequence ID" value="NOU75365.1"/>
    <property type="molecule type" value="Genomic_DNA"/>
</dbReference>
<comment type="caution">
    <text evidence="2">The sequence shown here is derived from an EMBL/GenBank/DDBJ whole genome shotgun (WGS) entry which is preliminary data.</text>
</comment>
<dbReference type="Proteomes" id="UP000616779">
    <property type="component" value="Unassembled WGS sequence"/>
</dbReference>
<evidence type="ECO:0000256" key="1">
    <source>
        <dbReference type="SAM" id="Phobius"/>
    </source>
</evidence>
<evidence type="ECO:0000313" key="3">
    <source>
        <dbReference type="Proteomes" id="UP000616779"/>
    </source>
</evidence>
<keyword evidence="1" id="KW-1133">Transmembrane helix</keyword>
<sequence length="111" mass="12739">MKRKYSLLGVVACVGCIILCVFFLFWNPYSRTLAGIDTVLIILIMLIFPAFLGILTSFLRNRILMYIVFAWSLPYGLYLSVASIPSIWNLFSVVLILYLVSAMKMRKIYGR</sequence>
<keyword evidence="1" id="KW-0812">Transmembrane</keyword>
<organism evidence="2 3">
    <name type="scientific">Paenibacillus phytorum</name>
    <dbReference type="NCBI Taxonomy" id="2654977"/>
    <lineage>
        <taxon>Bacteria</taxon>
        <taxon>Bacillati</taxon>
        <taxon>Bacillota</taxon>
        <taxon>Bacilli</taxon>
        <taxon>Bacillales</taxon>
        <taxon>Paenibacillaceae</taxon>
        <taxon>Paenibacillus</taxon>
    </lineage>
</organism>
<name>A0ABX1Y5V4_9BACL</name>
<evidence type="ECO:0000313" key="2">
    <source>
        <dbReference type="EMBL" id="NOU75365.1"/>
    </source>
</evidence>
<feature type="transmembrane region" description="Helical" evidence="1">
    <location>
        <begin position="87"/>
        <end position="105"/>
    </location>
</feature>
<feature type="transmembrane region" description="Helical" evidence="1">
    <location>
        <begin position="32"/>
        <end position="56"/>
    </location>
</feature>